<organism evidence="6 7">
    <name type="scientific">Paraferrimonas sedimenticola</name>
    <dbReference type="NCBI Taxonomy" id="375674"/>
    <lineage>
        <taxon>Bacteria</taxon>
        <taxon>Pseudomonadati</taxon>
        <taxon>Pseudomonadota</taxon>
        <taxon>Gammaproteobacteria</taxon>
        <taxon>Alteromonadales</taxon>
        <taxon>Ferrimonadaceae</taxon>
        <taxon>Paraferrimonas</taxon>
    </lineage>
</organism>
<evidence type="ECO:0000256" key="3">
    <source>
        <dbReference type="ARBA" id="ARBA00023125"/>
    </source>
</evidence>
<feature type="domain" description="HTH lysR-type" evidence="5">
    <location>
        <begin position="14"/>
        <end position="71"/>
    </location>
</feature>
<gene>
    <name evidence="6" type="ORF">GCM10007895_04030</name>
</gene>
<evidence type="ECO:0000313" key="7">
    <source>
        <dbReference type="Proteomes" id="UP001161422"/>
    </source>
</evidence>
<dbReference type="PRINTS" id="PR00039">
    <property type="entry name" value="HTHLYSR"/>
</dbReference>
<proteinExistence type="inferred from homology"/>
<dbReference type="CDD" id="cd05466">
    <property type="entry name" value="PBP2_LTTR_substrate"/>
    <property type="match status" value="1"/>
</dbReference>
<dbReference type="Pfam" id="PF03466">
    <property type="entry name" value="LysR_substrate"/>
    <property type="match status" value="1"/>
</dbReference>
<keyword evidence="7" id="KW-1185">Reference proteome</keyword>
<evidence type="ECO:0000256" key="2">
    <source>
        <dbReference type="ARBA" id="ARBA00023015"/>
    </source>
</evidence>
<dbReference type="Pfam" id="PF00126">
    <property type="entry name" value="HTH_1"/>
    <property type="match status" value="1"/>
</dbReference>
<dbReference type="InterPro" id="IPR036390">
    <property type="entry name" value="WH_DNA-bd_sf"/>
</dbReference>
<dbReference type="AlphaFoldDB" id="A0AA37W0I7"/>
<dbReference type="InterPro" id="IPR000847">
    <property type="entry name" value="LysR_HTH_N"/>
</dbReference>
<dbReference type="GO" id="GO:0003700">
    <property type="term" value="F:DNA-binding transcription factor activity"/>
    <property type="evidence" value="ECO:0007669"/>
    <property type="project" value="InterPro"/>
</dbReference>
<dbReference type="EMBL" id="BSNC01000001">
    <property type="protein sequence ID" value="GLP95097.1"/>
    <property type="molecule type" value="Genomic_DNA"/>
</dbReference>
<accession>A0AA37W0I7</accession>
<dbReference type="InterPro" id="IPR036388">
    <property type="entry name" value="WH-like_DNA-bd_sf"/>
</dbReference>
<dbReference type="Gene3D" id="1.10.10.10">
    <property type="entry name" value="Winged helix-like DNA-binding domain superfamily/Winged helix DNA-binding domain"/>
    <property type="match status" value="1"/>
</dbReference>
<name>A0AA37W0I7_9GAMM</name>
<dbReference type="Proteomes" id="UP001161422">
    <property type="component" value="Unassembled WGS sequence"/>
</dbReference>
<dbReference type="InterPro" id="IPR050950">
    <property type="entry name" value="HTH-type_LysR_regulators"/>
</dbReference>
<comment type="caution">
    <text evidence="6">The sequence shown here is derived from an EMBL/GenBank/DDBJ whole genome shotgun (WGS) entry which is preliminary data.</text>
</comment>
<dbReference type="Gene3D" id="3.40.190.290">
    <property type="match status" value="1"/>
</dbReference>
<dbReference type="SUPFAM" id="SSF46785">
    <property type="entry name" value="Winged helix' DNA-binding domain"/>
    <property type="match status" value="1"/>
</dbReference>
<comment type="similarity">
    <text evidence="1">Belongs to the LysR transcriptional regulatory family.</text>
</comment>
<evidence type="ECO:0000313" key="6">
    <source>
        <dbReference type="EMBL" id="GLP95097.1"/>
    </source>
</evidence>
<dbReference type="PANTHER" id="PTHR30419">
    <property type="entry name" value="HTH-TYPE TRANSCRIPTIONAL REGULATOR YBHD"/>
    <property type="match status" value="1"/>
</dbReference>
<keyword evidence="2" id="KW-0805">Transcription regulation</keyword>
<dbReference type="FunFam" id="1.10.10.10:FF:000001">
    <property type="entry name" value="LysR family transcriptional regulator"/>
    <property type="match status" value="1"/>
</dbReference>
<evidence type="ECO:0000259" key="5">
    <source>
        <dbReference type="PROSITE" id="PS50931"/>
    </source>
</evidence>
<evidence type="ECO:0000256" key="1">
    <source>
        <dbReference type="ARBA" id="ARBA00009437"/>
    </source>
</evidence>
<keyword evidence="4" id="KW-0804">Transcription</keyword>
<keyword evidence="3" id="KW-0238">DNA-binding</keyword>
<protein>
    <submittedName>
        <fullName evidence="6">LysR family transcriptional regulator</fullName>
    </submittedName>
</protein>
<dbReference type="GO" id="GO:0003677">
    <property type="term" value="F:DNA binding"/>
    <property type="evidence" value="ECO:0007669"/>
    <property type="project" value="UniProtKB-KW"/>
</dbReference>
<dbReference type="SUPFAM" id="SSF53850">
    <property type="entry name" value="Periplasmic binding protein-like II"/>
    <property type="match status" value="1"/>
</dbReference>
<reference evidence="6" key="1">
    <citation type="journal article" date="2014" name="Int. J. Syst. Evol. Microbiol.">
        <title>Complete genome sequence of Corynebacterium casei LMG S-19264T (=DSM 44701T), isolated from a smear-ripened cheese.</title>
        <authorList>
            <consortium name="US DOE Joint Genome Institute (JGI-PGF)"/>
            <person name="Walter F."/>
            <person name="Albersmeier A."/>
            <person name="Kalinowski J."/>
            <person name="Ruckert C."/>
        </authorList>
    </citation>
    <scope>NUCLEOTIDE SEQUENCE</scope>
    <source>
        <strain evidence="6">NBRC 101628</strain>
    </source>
</reference>
<reference evidence="6" key="2">
    <citation type="submission" date="2023-01" db="EMBL/GenBank/DDBJ databases">
        <title>Draft genome sequence of Paraferrimonas sedimenticola strain NBRC 101628.</title>
        <authorList>
            <person name="Sun Q."/>
            <person name="Mori K."/>
        </authorList>
    </citation>
    <scope>NUCLEOTIDE SEQUENCE</scope>
    <source>
        <strain evidence="6">NBRC 101628</strain>
    </source>
</reference>
<evidence type="ECO:0000256" key="4">
    <source>
        <dbReference type="ARBA" id="ARBA00023163"/>
    </source>
</evidence>
<dbReference type="PROSITE" id="PS50931">
    <property type="entry name" value="HTH_LYSR"/>
    <property type="match status" value="1"/>
</dbReference>
<dbReference type="RefSeq" id="WP_095505876.1">
    <property type="nucleotide sequence ID" value="NZ_BSNC01000001.1"/>
</dbReference>
<sequence>MVGCKNNNKAEVVMELLQIKRLITLAKLKHYSRAASKLHIAQPSLSRSIQAMESQLGVPLLQRNAKQVELTDYGRLVVERGSELLAAAEALQQELKLMQGLETGEIKVGASPIPSVSLIGPIVGEFLRDYPGVDTELVVGNWKQLHTKLLEGQINLFIAETRSTYLEQKQELEFEPLPKSPAVLCCRADHPLLAQASVSLKDLRQYPLALPRSIPPQILEELSELFEKRAPHEQGIIRFEQFHPLKGSLTHCDMVALVPMLAVAKLIHSGELDVLRFQGMPEVYAHYNVVYLKNRSLPPSAFTFIDYVKRQAQYSRQSVANTLRKVTESDYEGLIT</sequence>
<dbReference type="PANTHER" id="PTHR30419:SF30">
    <property type="entry name" value="LYSR FAMILY TRANSCRIPTIONAL REGULATOR"/>
    <property type="match status" value="1"/>
</dbReference>
<dbReference type="GO" id="GO:0005829">
    <property type="term" value="C:cytosol"/>
    <property type="evidence" value="ECO:0007669"/>
    <property type="project" value="TreeGrafter"/>
</dbReference>
<dbReference type="InterPro" id="IPR005119">
    <property type="entry name" value="LysR_subst-bd"/>
</dbReference>